<dbReference type="PANTHER" id="PTHR30273:SF2">
    <property type="entry name" value="PROTEIN FECR"/>
    <property type="match status" value="1"/>
</dbReference>
<dbReference type="Gene3D" id="2.60.120.1440">
    <property type="match status" value="1"/>
</dbReference>
<dbReference type="Proteomes" id="UP001549320">
    <property type="component" value="Unassembled WGS sequence"/>
</dbReference>
<gene>
    <name evidence="3" type="ORF">ABIE13_001921</name>
</gene>
<keyword evidence="4" id="KW-1185">Reference proteome</keyword>
<feature type="domain" description="FecR protein" evidence="1">
    <location>
        <begin position="118"/>
        <end position="211"/>
    </location>
</feature>
<keyword evidence="3" id="KW-0812">Transmembrane</keyword>
<dbReference type="InterPro" id="IPR006860">
    <property type="entry name" value="FecR"/>
</dbReference>
<evidence type="ECO:0000259" key="2">
    <source>
        <dbReference type="Pfam" id="PF16220"/>
    </source>
</evidence>
<dbReference type="PANTHER" id="PTHR30273">
    <property type="entry name" value="PERIPLASMIC SIGNAL SENSOR AND SIGMA FACTOR ACTIVATOR FECR-RELATED"/>
    <property type="match status" value="1"/>
</dbReference>
<feature type="domain" description="FecR N-terminal" evidence="2">
    <location>
        <begin position="10"/>
        <end position="51"/>
    </location>
</feature>
<organism evidence="3 4">
    <name type="scientific">Ottowia thiooxydans</name>
    <dbReference type="NCBI Taxonomy" id="219182"/>
    <lineage>
        <taxon>Bacteria</taxon>
        <taxon>Pseudomonadati</taxon>
        <taxon>Pseudomonadota</taxon>
        <taxon>Betaproteobacteria</taxon>
        <taxon>Burkholderiales</taxon>
        <taxon>Comamonadaceae</taxon>
        <taxon>Ottowia</taxon>
    </lineage>
</organism>
<dbReference type="PIRSF" id="PIRSF018266">
    <property type="entry name" value="FecR"/>
    <property type="match status" value="1"/>
</dbReference>
<proteinExistence type="predicted"/>
<keyword evidence="3" id="KW-0472">Membrane</keyword>
<protein>
    <submittedName>
        <fullName evidence="3">Transmembrane sensor</fullName>
    </submittedName>
</protein>
<comment type="caution">
    <text evidence="3">The sequence shown here is derived from an EMBL/GenBank/DDBJ whole genome shotgun (WGS) entry which is preliminary data.</text>
</comment>
<evidence type="ECO:0000259" key="1">
    <source>
        <dbReference type="Pfam" id="PF04773"/>
    </source>
</evidence>
<dbReference type="InterPro" id="IPR032623">
    <property type="entry name" value="FecR_N"/>
</dbReference>
<dbReference type="Pfam" id="PF16220">
    <property type="entry name" value="DUF4880"/>
    <property type="match status" value="1"/>
</dbReference>
<accession>A0ABV2Q718</accession>
<dbReference type="RefSeq" id="WP_354442872.1">
    <property type="nucleotide sequence ID" value="NZ_JBEPSH010000003.1"/>
</dbReference>
<dbReference type="EMBL" id="JBEPSH010000003">
    <property type="protein sequence ID" value="MET4576812.1"/>
    <property type="molecule type" value="Genomic_DNA"/>
</dbReference>
<name>A0ABV2Q718_9BURK</name>
<evidence type="ECO:0000313" key="4">
    <source>
        <dbReference type="Proteomes" id="UP001549320"/>
    </source>
</evidence>
<sequence length="324" mass="36118">MNTPSHVAMQQAADWYALLISGEETANDRARWKAWLVTNPEHRQAWSYVETVSQRVLAPLQDTPDPHLTAENLHSANTRTWRRRHVLTGVVVATSASALGWMGWRSSPGPWVLALGADHRTGVGEIREIQLPDGTRVWLNTASAFNQQYSADFRRLQLLTGEFLVDTAADDFKRPFIVETPQGRLRALGTRFTVRQDNEQTVLAVYQGAVEIRTAASGDVKTIGAGQQTRFNAQGIRPLTSTDQSGAAWSRGALVALDIPLIEVVEELRRYTHQHIGVDPAVAQQRVFGSFPLHDVNTTLNLLAHAATLRVRRTLPWWVTLEPL</sequence>
<dbReference type="Pfam" id="PF04773">
    <property type="entry name" value="FecR"/>
    <property type="match status" value="1"/>
</dbReference>
<evidence type="ECO:0000313" key="3">
    <source>
        <dbReference type="EMBL" id="MET4576812.1"/>
    </source>
</evidence>
<reference evidence="3 4" key="1">
    <citation type="submission" date="2024-06" db="EMBL/GenBank/DDBJ databases">
        <title>Sorghum-associated microbial communities from plants grown in Nebraska, USA.</title>
        <authorList>
            <person name="Schachtman D."/>
        </authorList>
    </citation>
    <scope>NUCLEOTIDE SEQUENCE [LARGE SCALE GENOMIC DNA]</scope>
    <source>
        <strain evidence="3 4">2709</strain>
    </source>
</reference>
<dbReference type="InterPro" id="IPR012373">
    <property type="entry name" value="Ferrdict_sens_TM"/>
</dbReference>